<evidence type="ECO:0000256" key="7">
    <source>
        <dbReference type="ARBA" id="ARBA00023004"/>
    </source>
</evidence>
<keyword evidence="4 8" id="KW-0479">Metal-binding</keyword>
<dbReference type="SMART" id="SM00564">
    <property type="entry name" value="PQQ"/>
    <property type="match status" value="6"/>
</dbReference>
<sequence>MPWLVVFAIAFPVQSKTMAGAVEDEGQAAYLANCASCHGETLSGGFGPPLSTEAFRKKWAGSPKSFLQMYIASRMPPAAPKSLDAATYAAVTDFVDMRSGLVNARTSGVESKDVPSAPEQGAAISPVTANCDETCRATLNRLASLIKATRPVSEARLREPNRNDWLGWSGGRSSQNYSALTQINRSNVRSLSLAWSLALSPGTNAIAPLVNDGVMFVNHSGTVQALDARNGDVIWSYTRAATNKRMPISQPRGFALHEGAVYVPTLDNHVLALDAKTGTLLWDRTIAPSESGLVITAAPLVARGKVFQGMSGCFGKQYPGGCFIVALDTKTGREVWRFNTIARPGLPGGDSWNGAPVEERFGASVWSAGSYDPQLNLVYFGTAQTYYVKDLLKVNPSGKRSANALYTNTTLALDPDTGRLVWHYQHLPGDVWNLDWAFERTIVEMHAPDGVRKAILTAGKLGIVEALDASTGKYLWSFDLGLQNLIKTIDPDGRKHINPDALLVPGQPKLICPSPYGARAWPTLAYDPQTEHLYLPLAESCIHMSYDAATGELAYPLNALVPPPDHDGKFGQVVALDVRNQTVTWRSRRRMLPASAALATAGGLLFEGSRDHRFRALDSATGATLWEVKLNETPSSFPLSFMVEGRQYIAVVTGGGNPWDVNMRSFTPELPAAQVGTTLWVFHLAENRM</sequence>
<dbReference type="SUPFAM" id="SSF50998">
    <property type="entry name" value="Quinoprotein alcohol dehydrogenase-like"/>
    <property type="match status" value="1"/>
</dbReference>
<keyword evidence="3 8" id="KW-0349">Heme</keyword>
<evidence type="ECO:0000259" key="9">
    <source>
        <dbReference type="PROSITE" id="PS51007"/>
    </source>
</evidence>
<keyword evidence="6" id="KW-0560">Oxidoreductase</keyword>
<gene>
    <name evidence="10" type="ORF">JM946_29700</name>
</gene>
<evidence type="ECO:0000313" key="11">
    <source>
        <dbReference type="Proteomes" id="UP000661077"/>
    </source>
</evidence>
<dbReference type="SUPFAM" id="SSF46626">
    <property type="entry name" value="Cytochrome c"/>
    <property type="match status" value="1"/>
</dbReference>
<keyword evidence="7 8" id="KW-0408">Iron</keyword>
<dbReference type="InterPro" id="IPR002372">
    <property type="entry name" value="PQQ_rpt_dom"/>
</dbReference>
<evidence type="ECO:0000313" key="10">
    <source>
        <dbReference type="EMBL" id="MBM0108922.1"/>
    </source>
</evidence>
<dbReference type="PANTHER" id="PTHR32303">
    <property type="entry name" value="QUINOPROTEIN ALCOHOL DEHYDROGENASE (CYTOCHROME C)"/>
    <property type="match status" value="1"/>
</dbReference>
<evidence type="ECO:0000256" key="4">
    <source>
        <dbReference type="ARBA" id="ARBA00022723"/>
    </source>
</evidence>
<dbReference type="Pfam" id="PF13442">
    <property type="entry name" value="Cytochrome_CBB3"/>
    <property type="match status" value="1"/>
</dbReference>
<organism evidence="10 11">
    <name type="scientific">Steroidobacter gossypii</name>
    <dbReference type="NCBI Taxonomy" id="2805490"/>
    <lineage>
        <taxon>Bacteria</taxon>
        <taxon>Pseudomonadati</taxon>
        <taxon>Pseudomonadota</taxon>
        <taxon>Gammaproteobacteria</taxon>
        <taxon>Steroidobacterales</taxon>
        <taxon>Steroidobacteraceae</taxon>
        <taxon>Steroidobacter</taxon>
    </lineage>
</organism>
<dbReference type="InterPro" id="IPR009056">
    <property type="entry name" value="Cyt_c-like_dom"/>
</dbReference>
<evidence type="ECO:0000256" key="2">
    <source>
        <dbReference type="ARBA" id="ARBA00008156"/>
    </source>
</evidence>
<dbReference type="InterPro" id="IPR036909">
    <property type="entry name" value="Cyt_c-like_dom_sf"/>
</dbReference>
<accession>A0ABS1X6R4</accession>
<dbReference type="InterPro" id="IPR011047">
    <property type="entry name" value="Quinoprotein_ADH-like_sf"/>
</dbReference>
<evidence type="ECO:0000256" key="3">
    <source>
        <dbReference type="ARBA" id="ARBA00022617"/>
    </source>
</evidence>
<dbReference type="Proteomes" id="UP000661077">
    <property type="component" value="Unassembled WGS sequence"/>
</dbReference>
<evidence type="ECO:0000256" key="6">
    <source>
        <dbReference type="ARBA" id="ARBA00023002"/>
    </source>
</evidence>
<comment type="caution">
    <text evidence="10">The sequence shown here is derived from an EMBL/GenBank/DDBJ whole genome shotgun (WGS) entry which is preliminary data.</text>
</comment>
<evidence type="ECO:0000256" key="8">
    <source>
        <dbReference type="PROSITE-ProRule" id="PRU00433"/>
    </source>
</evidence>
<comment type="cofactor">
    <cofactor evidence="1">
        <name>pyrroloquinoline quinone</name>
        <dbReference type="ChEBI" id="CHEBI:58442"/>
    </cofactor>
</comment>
<comment type="similarity">
    <text evidence="2">Belongs to the bacterial PQQ dehydrogenase family.</text>
</comment>
<keyword evidence="11" id="KW-1185">Reference proteome</keyword>
<dbReference type="PROSITE" id="PS51007">
    <property type="entry name" value="CYTC"/>
    <property type="match status" value="1"/>
</dbReference>
<proteinExistence type="inferred from homology"/>
<name>A0ABS1X6R4_9GAMM</name>
<dbReference type="PANTHER" id="PTHR32303:SF10">
    <property type="entry name" value="OUTER MEMBRANE PROTEIN ASSEMBLY FACTOR BAMB"/>
    <property type="match status" value="1"/>
</dbReference>
<dbReference type="EMBL" id="JAEVLS010000013">
    <property type="protein sequence ID" value="MBM0108922.1"/>
    <property type="molecule type" value="Genomic_DNA"/>
</dbReference>
<dbReference type="Gene3D" id="1.10.760.10">
    <property type="entry name" value="Cytochrome c-like domain"/>
    <property type="match status" value="1"/>
</dbReference>
<dbReference type="Gene3D" id="2.140.10.10">
    <property type="entry name" value="Quinoprotein alcohol dehydrogenase-like superfamily"/>
    <property type="match status" value="1"/>
</dbReference>
<evidence type="ECO:0000256" key="1">
    <source>
        <dbReference type="ARBA" id="ARBA00001931"/>
    </source>
</evidence>
<dbReference type="InterPro" id="IPR018391">
    <property type="entry name" value="PQQ_b-propeller_rpt"/>
</dbReference>
<keyword evidence="5" id="KW-0732">Signal</keyword>
<reference evidence="10 11" key="1">
    <citation type="journal article" date="2021" name="Int. J. Syst. Evol. Microbiol.">
        <title>Steroidobacter gossypii sp. nov., isolated from soil of cotton cropping field.</title>
        <authorList>
            <person name="Huang R."/>
            <person name="Yang S."/>
            <person name="Zhen C."/>
            <person name="Liu W."/>
        </authorList>
    </citation>
    <scope>NUCLEOTIDE SEQUENCE [LARGE SCALE GENOMIC DNA]</scope>
    <source>
        <strain evidence="10 11">S1-65</strain>
    </source>
</reference>
<evidence type="ECO:0000256" key="5">
    <source>
        <dbReference type="ARBA" id="ARBA00022729"/>
    </source>
</evidence>
<feature type="domain" description="Cytochrome c" evidence="9">
    <location>
        <begin position="21"/>
        <end position="99"/>
    </location>
</feature>
<protein>
    <submittedName>
        <fullName evidence="10">PQQ-binding-like beta-propeller repeat protein</fullName>
    </submittedName>
</protein>
<dbReference type="Pfam" id="PF01011">
    <property type="entry name" value="PQQ"/>
    <property type="match status" value="2"/>
</dbReference>